<keyword evidence="10 13" id="KW-0472">Membrane</keyword>
<evidence type="ECO:0000256" key="3">
    <source>
        <dbReference type="ARBA" id="ARBA00010323"/>
    </source>
</evidence>
<feature type="transmembrane region" description="Helical" evidence="14">
    <location>
        <begin position="44"/>
        <end position="64"/>
    </location>
</feature>
<dbReference type="Pfam" id="PF03062">
    <property type="entry name" value="MBOAT"/>
    <property type="match status" value="1"/>
</dbReference>
<keyword evidence="6 13" id="KW-0808">Transferase</keyword>
<keyword evidence="9 14" id="KW-1133">Transmembrane helix</keyword>
<dbReference type="InterPro" id="IPR028362">
    <property type="entry name" value="AlgI"/>
</dbReference>
<feature type="transmembrane region" description="Helical" evidence="14">
    <location>
        <begin position="305"/>
        <end position="323"/>
    </location>
</feature>
<keyword evidence="7 14" id="KW-0812">Transmembrane</keyword>
<comment type="pathway">
    <text evidence="2">Glycan biosynthesis; alginate biosynthesis.</text>
</comment>
<reference evidence="15 16" key="1">
    <citation type="submission" date="2020-08" db="EMBL/GenBank/DDBJ databases">
        <title>Novel species isolated from subtropical streams in China.</title>
        <authorList>
            <person name="Lu H."/>
        </authorList>
    </citation>
    <scope>NUCLEOTIDE SEQUENCE [LARGE SCALE GENOMIC DNA]</scope>
    <source>
        <strain evidence="15 16">CCTCC AB 2015119</strain>
    </source>
</reference>
<feature type="transmembrane region" description="Helical" evidence="14">
    <location>
        <begin position="329"/>
        <end position="346"/>
    </location>
</feature>
<dbReference type="PANTHER" id="PTHR13285:SF23">
    <property type="entry name" value="TEICHOIC ACID D-ALANYLTRANSFERASE"/>
    <property type="match status" value="1"/>
</dbReference>
<evidence type="ECO:0000313" key="16">
    <source>
        <dbReference type="Proteomes" id="UP000637632"/>
    </source>
</evidence>
<evidence type="ECO:0000256" key="12">
    <source>
        <dbReference type="ARBA" id="ARBA00031030"/>
    </source>
</evidence>
<evidence type="ECO:0000256" key="13">
    <source>
        <dbReference type="PIRNR" id="PIRNR016636"/>
    </source>
</evidence>
<dbReference type="PIRSF" id="PIRSF016636">
    <property type="entry name" value="AlgI_DltB"/>
    <property type="match status" value="1"/>
</dbReference>
<feature type="transmembrane region" description="Helical" evidence="14">
    <location>
        <begin position="438"/>
        <end position="461"/>
    </location>
</feature>
<evidence type="ECO:0000256" key="8">
    <source>
        <dbReference type="ARBA" id="ARBA00022841"/>
    </source>
</evidence>
<evidence type="ECO:0000256" key="7">
    <source>
        <dbReference type="ARBA" id="ARBA00022692"/>
    </source>
</evidence>
<dbReference type="InterPro" id="IPR051085">
    <property type="entry name" value="MB_O-acyltransferase"/>
</dbReference>
<dbReference type="PANTHER" id="PTHR13285">
    <property type="entry name" value="ACYLTRANSFERASE"/>
    <property type="match status" value="1"/>
</dbReference>
<feature type="transmembrane region" description="Helical" evidence="14">
    <location>
        <begin position="234"/>
        <end position="258"/>
    </location>
</feature>
<evidence type="ECO:0000256" key="14">
    <source>
        <dbReference type="SAM" id="Phobius"/>
    </source>
</evidence>
<accession>A0ABR6XD77</accession>
<comment type="caution">
    <text evidence="15">The sequence shown here is derived from an EMBL/GenBank/DDBJ whole genome shotgun (WGS) entry which is preliminary data.</text>
</comment>
<evidence type="ECO:0000256" key="10">
    <source>
        <dbReference type="ARBA" id="ARBA00023136"/>
    </source>
</evidence>
<protein>
    <recommendedName>
        <fullName evidence="4">Probable alginate O-acetylase AlgI</fullName>
    </recommendedName>
    <alternativeName>
        <fullName evidence="12">Alginate biosynthesis protein AlgI</fullName>
    </alternativeName>
</protein>
<feature type="transmembrane region" description="Helical" evidence="14">
    <location>
        <begin position="76"/>
        <end position="94"/>
    </location>
</feature>
<comment type="similarity">
    <text evidence="3 13">Belongs to the membrane-bound acyltransferase family.</text>
</comment>
<feature type="transmembrane region" description="Helical" evidence="14">
    <location>
        <begin position="191"/>
        <end position="214"/>
    </location>
</feature>
<evidence type="ECO:0000256" key="11">
    <source>
        <dbReference type="ARBA" id="ARBA00023315"/>
    </source>
</evidence>
<evidence type="ECO:0000256" key="6">
    <source>
        <dbReference type="ARBA" id="ARBA00022679"/>
    </source>
</evidence>
<dbReference type="Proteomes" id="UP000637632">
    <property type="component" value="Unassembled WGS sequence"/>
</dbReference>
<feature type="transmembrane region" description="Helical" evidence="14">
    <location>
        <begin position="394"/>
        <end position="417"/>
    </location>
</feature>
<dbReference type="PIRSF" id="PIRSF500217">
    <property type="entry name" value="AlgI"/>
    <property type="match status" value="1"/>
</dbReference>
<dbReference type="InterPro" id="IPR004299">
    <property type="entry name" value="MBOAT_fam"/>
</dbReference>
<sequence length="463" mass="52176">MSYLSPEFAVCFLLFLLLYWALARWSSAQKVALLLASYAVYASLDWRFSATLACYTASLLLLLAAAKRWSQHRKKLAVVGVAASVINLAVFKYFDFFREGFQLAAAALQSDWVIPALDIILPVGISFYTFQAIAYIVAVGRNERDPANPLDSALYLAFFPTLMAGPICRPDTLLAQIEEKTVRQIRQPDRIFWLLLSALIKKVWLASWIAATWVNPLFANPDAYQGVELLLGMYAFAIQIYFDFSGYSDLVIAMAMLLGYKLNQNFNLPYLAVNLREFWRRWHISLSTWIRDYVYIPMGGNRGGWWATQLTILTSMLISGIWHGASIKYLIWGALHGLGMVAQNVLEKITGRKAGGFLSGVITFHFVCVAWIFFRADGWQEALNYLSGFTRHGGAIELNVLGGCALLLLFFWVSYYFEQVRDSSLGLLEKTPLILKPVLLAFLVLLINLLGPSGVPAFLYYSY</sequence>
<feature type="transmembrane region" description="Helical" evidence="14">
    <location>
        <begin position="355"/>
        <end position="374"/>
    </location>
</feature>
<evidence type="ECO:0000256" key="2">
    <source>
        <dbReference type="ARBA" id="ARBA00005182"/>
    </source>
</evidence>
<evidence type="ECO:0000256" key="4">
    <source>
        <dbReference type="ARBA" id="ARBA00016084"/>
    </source>
</evidence>
<proteinExistence type="inferred from homology"/>
<evidence type="ECO:0000256" key="9">
    <source>
        <dbReference type="ARBA" id="ARBA00022989"/>
    </source>
</evidence>
<feature type="transmembrane region" description="Helical" evidence="14">
    <location>
        <begin position="114"/>
        <end position="138"/>
    </location>
</feature>
<dbReference type="InterPro" id="IPR024194">
    <property type="entry name" value="Ac/AlaTfrase_AlgI/DltB"/>
</dbReference>
<keyword evidence="11 13" id="KW-0012">Acyltransferase</keyword>
<dbReference type="EMBL" id="JACOFT010000002">
    <property type="protein sequence ID" value="MBC3810842.1"/>
    <property type="molecule type" value="Genomic_DNA"/>
</dbReference>
<keyword evidence="5 13" id="KW-1003">Cell membrane</keyword>
<comment type="subcellular location">
    <subcellularLocation>
        <location evidence="1">Cell membrane</location>
        <topology evidence="1">Multi-pass membrane protein</topology>
    </subcellularLocation>
</comment>
<evidence type="ECO:0000313" key="15">
    <source>
        <dbReference type="EMBL" id="MBC3810842.1"/>
    </source>
</evidence>
<evidence type="ECO:0000256" key="5">
    <source>
        <dbReference type="ARBA" id="ARBA00022475"/>
    </source>
</evidence>
<keyword evidence="16" id="KW-1185">Reference proteome</keyword>
<name>A0ABR6XD77_9BURK</name>
<dbReference type="RefSeq" id="WP_190477888.1">
    <property type="nucleotide sequence ID" value="NZ_JACOFT010000002.1"/>
</dbReference>
<gene>
    <name evidence="15" type="ORF">H8K26_05250</name>
</gene>
<keyword evidence="8" id="KW-0016">Alginate biosynthesis</keyword>
<evidence type="ECO:0000256" key="1">
    <source>
        <dbReference type="ARBA" id="ARBA00004651"/>
    </source>
</evidence>
<organism evidence="15 16">
    <name type="scientific">Undibacterium aquatile</name>
    <dbReference type="NCBI Taxonomy" id="1537398"/>
    <lineage>
        <taxon>Bacteria</taxon>
        <taxon>Pseudomonadati</taxon>
        <taxon>Pseudomonadota</taxon>
        <taxon>Betaproteobacteria</taxon>
        <taxon>Burkholderiales</taxon>
        <taxon>Oxalobacteraceae</taxon>
        <taxon>Undibacterium</taxon>
    </lineage>
</organism>